<proteinExistence type="inferred from homology"/>
<feature type="domain" description="Core-binding (CB)" evidence="6">
    <location>
        <begin position="2"/>
        <end position="80"/>
    </location>
</feature>
<dbReference type="InterPro" id="IPR002104">
    <property type="entry name" value="Integrase_catalytic"/>
</dbReference>
<dbReference type="InterPro" id="IPR010998">
    <property type="entry name" value="Integrase_recombinase_N"/>
</dbReference>
<organism evidence="7 8">
    <name type="scientific">Microbacterium soli</name>
    <dbReference type="NCBI Taxonomy" id="446075"/>
    <lineage>
        <taxon>Bacteria</taxon>
        <taxon>Bacillati</taxon>
        <taxon>Actinomycetota</taxon>
        <taxon>Actinomycetes</taxon>
        <taxon>Micrococcales</taxon>
        <taxon>Microbacteriaceae</taxon>
        <taxon>Microbacterium</taxon>
    </lineage>
</organism>
<evidence type="ECO:0000256" key="1">
    <source>
        <dbReference type="ARBA" id="ARBA00008857"/>
    </source>
</evidence>
<dbReference type="Pfam" id="PF00589">
    <property type="entry name" value="Phage_integrase"/>
    <property type="match status" value="1"/>
</dbReference>
<evidence type="ECO:0000259" key="6">
    <source>
        <dbReference type="PROSITE" id="PS51900"/>
    </source>
</evidence>
<accession>A0ABP7NID9</accession>
<gene>
    <name evidence="7" type="ORF">GCM10022383_26930</name>
</gene>
<dbReference type="SUPFAM" id="SSF56349">
    <property type="entry name" value="DNA breaking-rejoining enzymes"/>
    <property type="match status" value="1"/>
</dbReference>
<comment type="caution">
    <text evidence="7">The sequence shown here is derived from an EMBL/GenBank/DDBJ whole genome shotgun (WGS) entry which is preliminary data.</text>
</comment>
<evidence type="ECO:0000313" key="7">
    <source>
        <dbReference type="EMBL" id="GAA3947736.1"/>
    </source>
</evidence>
<dbReference type="PANTHER" id="PTHR30349:SF41">
    <property type="entry name" value="INTEGRASE_RECOMBINASE PROTEIN MJ0367-RELATED"/>
    <property type="match status" value="1"/>
</dbReference>
<dbReference type="InterPro" id="IPR011010">
    <property type="entry name" value="DNA_brk_join_enz"/>
</dbReference>
<name>A0ABP7NID9_9MICO</name>
<keyword evidence="2 4" id="KW-0238">DNA-binding</keyword>
<dbReference type="RefSeq" id="WP_344820222.1">
    <property type="nucleotide sequence ID" value="NZ_BAABCP010000002.1"/>
</dbReference>
<dbReference type="PANTHER" id="PTHR30349">
    <property type="entry name" value="PHAGE INTEGRASE-RELATED"/>
    <property type="match status" value="1"/>
</dbReference>
<evidence type="ECO:0000256" key="4">
    <source>
        <dbReference type="PROSITE-ProRule" id="PRU01248"/>
    </source>
</evidence>
<reference evidence="8" key="1">
    <citation type="journal article" date="2019" name="Int. J. Syst. Evol. Microbiol.">
        <title>The Global Catalogue of Microorganisms (GCM) 10K type strain sequencing project: providing services to taxonomists for standard genome sequencing and annotation.</title>
        <authorList>
            <consortium name="The Broad Institute Genomics Platform"/>
            <consortium name="The Broad Institute Genome Sequencing Center for Infectious Disease"/>
            <person name="Wu L."/>
            <person name="Ma J."/>
        </authorList>
    </citation>
    <scope>NUCLEOTIDE SEQUENCE [LARGE SCALE GENOMIC DNA]</scope>
    <source>
        <strain evidence="8">JCM 17024</strain>
    </source>
</reference>
<evidence type="ECO:0000256" key="2">
    <source>
        <dbReference type="ARBA" id="ARBA00023125"/>
    </source>
</evidence>
<dbReference type="Proteomes" id="UP001501591">
    <property type="component" value="Unassembled WGS sequence"/>
</dbReference>
<feature type="domain" description="Tyr recombinase" evidence="5">
    <location>
        <begin position="101"/>
        <end position="271"/>
    </location>
</feature>
<dbReference type="EMBL" id="BAABCP010000002">
    <property type="protein sequence ID" value="GAA3947736.1"/>
    <property type="molecule type" value="Genomic_DNA"/>
</dbReference>
<evidence type="ECO:0000256" key="3">
    <source>
        <dbReference type="ARBA" id="ARBA00023172"/>
    </source>
</evidence>
<comment type="similarity">
    <text evidence="1">Belongs to the 'phage' integrase family.</text>
</comment>
<evidence type="ECO:0000313" key="8">
    <source>
        <dbReference type="Proteomes" id="UP001501591"/>
    </source>
</evidence>
<dbReference type="Gene3D" id="1.10.443.10">
    <property type="entry name" value="Intergrase catalytic core"/>
    <property type="match status" value="1"/>
</dbReference>
<protein>
    <submittedName>
        <fullName evidence="7">Tyrosine recombinase</fullName>
    </submittedName>
</protein>
<sequence length="287" mass="32567">MHSNDDLLTLFTEYQRSQDLSENTIRNRRSVLTSLAKTLPSTLHEADVFSLRRFMGQEGISKATKRTYRVAIRAFYRFLQEEGLRDDDPSTRLPMIQVPRGEARPFTPDQVDAMLTSGAYKRTRAMILLGYRQGFRVSQIARVHGDDLDLLSMTIVTIGKGRKERRLPLHPVIAELSASMPPHSWWFPARKDPTRHMQPSSVTGLITKAKLRAGITDPHLTPHSLRHSFGTELVEHGVDIRVVQELMTHEDLSTTQIYTRVSDRMKTAGIIALPSRPIPQHSGRRAA</sequence>
<keyword evidence="3" id="KW-0233">DNA recombination</keyword>
<dbReference type="InterPro" id="IPR050090">
    <property type="entry name" value="Tyrosine_recombinase_XerCD"/>
</dbReference>
<dbReference type="InterPro" id="IPR013762">
    <property type="entry name" value="Integrase-like_cat_sf"/>
</dbReference>
<dbReference type="PROSITE" id="PS51900">
    <property type="entry name" value="CB"/>
    <property type="match status" value="1"/>
</dbReference>
<dbReference type="PROSITE" id="PS51898">
    <property type="entry name" value="TYR_RECOMBINASE"/>
    <property type="match status" value="1"/>
</dbReference>
<dbReference type="InterPro" id="IPR044068">
    <property type="entry name" value="CB"/>
</dbReference>
<dbReference type="Gene3D" id="1.10.150.130">
    <property type="match status" value="1"/>
</dbReference>
<evidence type="ECO:0000259" key="5">
    <source>
        <dbReference type="PROSITE" id="PS51898"/>
    </source>
</evidence>
<keyword evidence="8" id="KW-1185">Reference proteome</keyword>